<dbReference type="AlphaFoldDB" id="A0A2V5HM00"/>
<evidence type="ECO:0000259" key="5">
    <source>
        <dbReference type="Pfam" id="PF00891"/>
    </source>
</evidence>
<dbReference type="GO" id="GO:0044550">
    <property type="term" value="P:secondary metabolite biosynthetic process"/>
    <property type="evidence" value="ECO:0007669"/>
    <property type="project" value="UniProtKB-ARBA"/>
</dbReference>
<dbReference type="Gene3D" id="1.10.10.10">
    <property type="entry name" value="Winged helix-like DNA-binding domain superfamily/Winged helix DNA-binding domain"/>
    <property type="match status" value="1"/>
</dbReference>
<feature type="domain" description="O-methyltransferase C-terminal" evidence="5">
    <location>
        <begin position="184"/>
        <end position="381"/>
    </location>
</feature>
<dbReference type="Gene3D" id="3.40.50.150">
    <property type="entry name" value="Vaccinia Virus protein VP39"/>
    <property type="match status" value="1"/>
</dbReference>
<evidence type="ECO:0000256" key="3">
    <source>
        <dbReference type="ARBA" id="ARBA00022691"/>
    </source>
</evidence>
<keyword evidence="3" id="KW-0949">S-adenosyl-L-methionine</keyword>
<evidence type="ECO:0000256" key="1">
    <source>
        <dbReference type="ARBA" id="ARBA00022603"/>
    </source>
</evidence>
<proteinExistence type="predicted"/>
<sequence>MAPLDPSMHRIQQCLDEVVQSVGQFRNPSISLSNQDARYELLVKAMRLVQTIRGPADLVFANFENMTNLGAIRTLLAAGVFDAIPLGGQSMSATNIAARTGVSKEVIVRMMRAVTPFGPFRESGEEEYAHTPNSEIYLAPQMRAVLSFMVDEYCPAMLRTHEFLRQHQWQDRISLRSNPYTLVHRCEGQTMFEHISQSPERLTRLNNAMVAEDSLLAEIGLYPFAERLSPLAQADQPTIVDVGGGRGHILRQIKENTPSLAGRFILQDRASVITDNGPALTRHGIEPMAHDFFTPQPVKGALVYYIRRVLHDWPDAEVREILTHLAAAMDREKSRILITETILPEVGATMAHAYMDHTMMTFGGTERTVKDFARLFEAAGLRLAQVWQSPGVPMVVVEARLQ</sequence>
<reference evidence="7 8" key="1">
    <citation type="submission" date="2018-02" db="EMBL/GenBank/DDBJ databases">
        <title>The genomes of Aspergillus section Nigri reveals drivers in fungal speciation.</title>
        <authorList>
            <consortium name="DOE Joint Genome Institute"/>
            <person name="Vesth T.C."/>
            <person name="Nybo J."/>
            <person name="Theobald S."/>
            <person name="Brandl J."/>
            <person name="Frisvad J.C."/>
            <person name="Nielsen K.F."/>
            <person name="Lyhne E.K."/>
            <person name="Kogle M.E."/>
            <person name="Kuo A."/>
            <person name="Riley R."/>
            <person name="Clum A."/>
            <person name="Nolan M."/>
            <person name="Lipzen A."/>
            <person name="Salamov A."/>
            <person name="Henrissat B."/>
            <person name="Wiebenga A."/>
            <person name="De vries R.P."/>
            <person name="Grigoriev I.V."/>
            <person name="Mortensen U.H."/>
            <person name="Andersen M.R."/>
            <person name="Baker S.E."/>
        </authorList>
    </citation>
    <scope>NUCLEOTIDE SEQUENCE [LARGE SCALE GENOMIC DNA]</scope>
    <source>
        <strain evidence="7 8">CBS 114.80</strain>
    </source>
</reference>
<dbReference type="InterPro" id="IPR036388">
    <property type="entry name" value="WH-like_DNA-bd_sf"/>
</dbReference>
<dbReference type="InterPro" id="IPR029063">
    <property type="entry name" value="SAM-dependent_MTases_sf"/>
</dbReference>
<evidence type="ECO:0000256" key="2">
    <source>
        <dbReference type="ARBA" id="ARBA00022679"/>
    </source>
</evidence>
<evidence type="ECO:0000313" key="8">
    <source>
        <dbReference type="Proteomes" id="UP000248817"/>
    </source>
</evidence>
<dbReference type="Pfam" id="PF08100">
    <property type="entry name" value="Dimerisation"/>
    <property type="match status" value="1"/>
</dbReference>
<protein>
    <submittedName>
        <fullName evidence="7">O-methyltransferase</fullName>
    </submittedName>
</protein>
<dbReference type="PANTHER" id="PTHR43712">
    <property type="entry name" value="PUTATIVE (AFU_ORTHOLOGUE AFUA_4G14580)-RELATED"/>
    <property type="match status" value="1"/>
</dbReference>
<dbReference type="Proteomes" id="UP000248817">
    <property type="component" value="Unassembled WGS sequence"/>
</dbReference>
<feature type="active site" description="Proton acceptor" evidence="4">
    <location>
        <position position="311"/>
    </location>
</feature>
<dbReference type="PIRSF" id="PIRSF005739">
    <property type="entry name" value="O-mtase"/>
    <property type="match status" value="1"/>
</dbReference>
<dbReference type="PROSITE" id="PS51683">
    <property type="entry name" value="SAM_OMT_II"/>
    <property type="match status" value="1"/>
</dbReference>
<dbReference type="SUPFAM" id="SSF53335">
    <property type="entry name" value="S-adenosyl-L-methionine-dependent methyltransferases"/>
    <property type="match status" value="1"/>
</dbReference>
<dbReference type="InterPro" id="IPR036390">
    <property type="entry name" value="WH_DNA-bd_sf"/>
</dbReference>
<dbReference type="GO" id="GO:0046983">
    <property type="term" value="F:protein dimerization activity"/>
    <property type="evidence" value="ECO:0007669"/>
    <property type="project" value="InterPro"/>
</dbReference>
<dbReference type="GO" id="GO:0032259">
    <property type="term" value="P:methylation"/>
    <property type="evidence" value="ECO:0007669"/>
    <property type="project" value="UniProtKB-KW"/>
</dbReference>
<dbReference type="SUPFAM" id="SSF46785">
    <property type="entry name" value="Winged helix' DNA-binding domain"/>
    <property type="match status" value="1"/>
</dbReference>
<dbReference type="GO" id="GO:0008171">
    <property type="term" value="F:O-methyltransferase activity"/>
    <property type="evidence" value="ECO:0007669"/>
    <property type="project" value="InterPro"/>
</dbReference>
<keyword evidence="1 7" id="KW-0489">Methyltransferase</keyword>
<evidence type="ECO:0000256" key="4">
    <source>
        <dbReference type="PIRSR" id="PIRSR005739-1"/>
    </source>
</evidence>
<dbReference type="EMBL" id="KZ825643">
    <property type="protein sequence ID" value="PYI25505.1"/>
    <property type="molecule type" value="Genomic_DNA"/>
</dbReference>
<dbReference type="InterPro" id="IPR012967">
    <property type="entry name" value="COMT_dimerisation"/>
</dbReference>
<keyword evidence="2 7" id="KW-0808">Transferase</keyword>
<name>A0A2V5HM00_9EURO</name>
<dbReference type="PANTHER" id="PTHR43712:SF1">
    <property type="entry name" value="HYPOTHETICAL O-METHYLTRANSFERASE (EUROFUNG)-RELATED"/>
    <property type="match status" value="1"/>
</dbReference>
<dbReference type="Pfam" id="PF00891">
    <property type="entry name" value="Methyltransf_2"/>
    <property type="match status" value="1"/>
</dbReference>
<gene>
    <name evidence="7" type="ORF">BP00DRAFT_409397</name>
</gene>
<keyword evidence="8" id="KW-1185">Reference proteome</keyword>
<dbReference type="InterPro" id="IPR016461">
    <property type="entry name" value="COMT-like"/>
</dbReference>
<accession>A0A2V5HM00</accession>
<evidence type="ECO:0000259" key="6">
    <source>
        <dbReference type="Pfam" id="PF08100"/>
    </source>
</evidence>
<evidence type="ECO:0000313" key="7">
    <source>
        <dbReference type="EMBL" id="PYI25505.1"/>
    </source>
</evidence>
<feature type="domain" description="O-methyltransferase dimerisation" evidence="6">
    <location>
        <begin position="72"/>
        <end position="139"/>
    </location>
</feature>
<dbReference type="InterPro" id="IPR001077">
    <property type="entry name" value="COMT_C"/>
</dbReference>
<organism evidence="7 8">
    <name type="scientific">Aspergillus indologenus CBS 114.80</name>
    <dbReference type="NCBI Taxonomy" id="1450541"/>
    <lineage>
        <taxon>Eukaryota</taxon>
        <taxon>Fungi</taxon>
        <taxon>Dikarya</taxon>
        <taxon>Ascomycota</taxon>
        <taxon>Pezizomycotina</taxon>
        <taxon>Eurotiomycetes</taxon>
        <taxon>Eurotiomycetidae</taxon>
        <taxon>Eurotiales</taxon>
        <taxon>Aspergillaceae</taxon>
        <taxon>Aspergillus</taxon>
        <taxon>Aspergillus subgen. Circumdati</taxon>
    </lineage>
</organism>